<gene>
    <name evidence="5" type="ORF">CDA63_17075</name>
</gene>
<keyword evidence="3 5" id="KW-0418">Kinase</keyword>
<reference evidence="5 6" key="1">
    <citation type="submission" date="2017-06" db="EMBL/GenBank/DDBJ databases">
        <title>Hymenobacter amundsenii sp. nov. isolated from regoliths in Antarctica.</title>
        <authorList>
            <person name="Sedlacek I."/>
            <person name="Kralova S."/>
            <person name="Pantucek R."/>
            <person name="Svec P."/>
            <person name="Holochova P."/>
            <person name="Stankova E."/>
            <person name="Vrbovska V."/>
            <person name="Busse H.-J."/>
        </authorList>
    </citation>
    <scope>NUCLEOTIDE SEQUENCE [LARGE SCALE GENOMIC DNA]</scope>
    <source>
        <strain evidence="5 6">CCM 8682</strain>
    </source>
</reference>
<organism evidence="5 6">
    <name type="scientific">Hymenobacter amundsenii</name>
    <dbReference type="NCBI Taxonomy" id="2006685"/>
    <lineage>
        <taxon>Bacteria</taxon>
        <taxon>Pseudomonadati</taxon>
        <taxon>Bacteroidota</taxon>
        <taxon>Cytophagia</taxon>
        <taxon>Cytophagales</taxon>
        <taxon>Hymenobacteraceae</taxon>
        <taxon>Hymenobacter</taxon>
    </lineage>
</organism>
<dbReference type="InterPro" id="IPR050306">
    <property type="entry name" value="PfkB_Carbo_kinase"/>
</dbReference>
<evidence type="ECO:0000256" key="2">
    <source>
        <dbReference type="ARBA" id="ARBA00022679"/>
    </source>
</evidence>
<dbReference type="EMBL" id="NIRR01000039">
    <property type="protein sequence ID" value="OWP61901.1"/>
    <property type="molecule type" value="Genomic_DNA"/>
</dbReference>
<evidence type="ECO:0000313" key="5">
    <source>
        <dbReference type="EMBL" id="OWP61901.1"/>
    </source>
</evidence>
<dbReference type="AlphaFoldDB" id="A0A246FHB3"/>
<sequence>MTPATIVCIGEMFWDLLPEGRRAGGAPLHAALQLQRLGQSVQLISRVGDDELGRELLAYSAHAGLGTQLIQRSRSHLTGVGKTSVRGHQHIYRLVEPVAWDYLQYTPEVQAAVGQARAVVYSSLTARSAASRETLYRLLPQSRYKVFDVNLRAPHYRHEVVKYLLRQADLVRLTRAELTEIMGWLGQPATPATALPWLAGHFGPQVICLTDSAAGATLWAANQLLHATGPALTAPPESGGADSFLATLLTGLLQGLPPADYLRQACAAAPPPGPGSPPQ</sequence>
<evidence type="ECO:0000259" key="4">
    <source>
        <dbReference type="Pfam" id="PF00294"/>
    </source>
</evidence>
<dbReference type="InterPro" id="IPR029056">
    <property type="entry name" value="Ribokinase-like"/>
</dbReference>
<dbReference type="Gene3D" id="3.40.1190.20">
    <property type="match status" value="1"/>
</dbReference>
<dbReference type="SUPFAM" id="SSF53613">
    <property type="entry name" value="Ribokinase-like"/>
    <property type="match status" value="1"/>
</dbReference>
<keyword evidence="2" id="KW-0808">Transferase</keyword>
<evidence type="ECO:0000256" key="1">
    <source>
        <dbReference type="ARBA" id="ARBA00010688"/>
    </source>
</evidence>
<dbReference type="GO" id="GO:0016301">
    <property type="term" value="F:kinase activity"/>
    <property type="evidence" value="ECO:0007669"/>
    <property type="project" value="UniProtKB-KW"/>
</dbReference>
<evidence type="ECO:0000313" key="6">
    <source>
        <dbReference type="Proteomes" id="UP000197277"/>
    </source>
</evidence>
<dbReference type="RefSeq" id="WP_088465673.1">
    <property type="nucleotide sequence ID" value="NZ_NIRR01000039.1"/>
</dbReference>
<keyword evidence="6" id="KW-1185">Reference proteome</keyword>
<name>A0A246FHB3_9BACT</name>
<comment type="similarity">
    <text evidence="1">Belongs to the carbohydrate kinase PfkB family.</text>
</comment>
<dbReference type="Proteomes" id="UP000197277">
    <property type="component" value="Unassembled WGS sequence"/>
</dbReference>
<dbReference type="InterPro" id="IPR011611">
    <property type="entry name" value="PfkB_dom"/>
</dbReference>
<dbReference type="PANTHER" id="PTHR43085">
    <property type="entry name" value="HEXOKINASE FAMILY MEMBER"/>
    <property type="match status" value="1"/>
</dbReference>
<dbReference type="PANTHER" id="PTHR43085:SF57">
    <property type="entry name" value="CARBOHYDRATE KINASE PFKB DOMAIN-CONTAINING PROTEIN"/>
    <property type="match status" value="1"/>
</dbReference>
<accession>A0A246FHB3</accession>
<feature type="domain" description="Carbohydrate kinase PfkB" evidence="4">
    <location>
        <begin position="21"/>
        <end position="269"/>
    </location>
</feature>
<protein>
    <submittedName>
        <fullName evidence="5">Carbohydrate kinase</fullName>
    </submittedName>
</protein>
<evidence type="ECO:0000256" key="3">
    <source>
        <dbReference type="ARBA" id="ARBA00022777"/>
    </source>
</evidence>
<dbReference type="OrthoDB" id="9813569at2"/>
<proteinExistence type="inferred from homology"/>
<comment type="caution">
    <text evidence="5">The sequence shown here is derived from an EMBL/GenBank/DDBJ whole genome shotgun (WGS) entry which is preliminary data.</text>
</comment>
<dbReference type="Pfam" id="PF00294">
    <property type="entry name" value="PfkB"/>
    <property type="match status" value="1"/>
</dbReference>